<dbReference type="EMBL" id="FP929064">
    <property type="protein sequence ID" value="CBX90161.1"/>
    <property type="molecule type" value="Genomic_DNA"/>
</dbReference>
<evidence type="ECO:0000256" key="3">
    <source>
        <dbReference type="ARBA" id="ARBA00022692"/>
    </source>
</evidence>
<dbReference type="InParanoid" id="E4ZFU1"/>
<dbReference type="STRING" id="985895.E4ZFU1"/>
<dbReference type="InterPro" id="IPR017927">
    <property type="entry name" value="FAD-bd_FR_type"/>
</dbReference>
<evidence type="ECO:0000313" key="11">
    <source>
        <dbReference type="EMBL" id="CBX90161.1"/>
    </source>
</evidence>
<dbReference type="SUPFAM" id="SSF52343">
    <property type="entry name" value="Ferredoxin reductase-like, C-terminal NADP-linked domain"/>
    <property type="match status" value="1"/>
</dbReference>
<feature type="region of interest" description="Disordered" evidence="8">
    <location>
        <begin position="377"/>
        <end position="405"/>
    </location>
</feature>
<dbReference type="SFLD" id="SFLDG01168">
    <property type="entry name" value="Ferric_reductase_subgroup_(FRE"/>
    <property type="match status" value="1"/>
</dbReference>
<evidence type="ECO:0000256" key="7">
    <source>
        <dbReference type="ARBA" id="ARBA00023180"/>
    </source>
</evidence>
<evidence type="ECO:0000256" key="9">
    <source>
        <dbReference type="SAM" id="Phobius"/>
    </source>
</evidence>
<gene>
    <name evidence="11" type="ORF">LEMA_P062870.1</name>
</gene>
<dbReference type="GO" id="GO:0005886">
    <property type="term" value="C:plasma membrane"/>
    <property type="evidence" value="ECO:0007669"/>
    <property type="project" value="TreeGrafter"/>
</dbReference>
<feature type="transmembrane region" description="Helical" evidence="9">
    <location>
        <begin position="129"/>
        <end position="152"/>
    </location>
</feature>
<keyword evidence="2" id="KW-0813">Transport</keyword>
<dbReference type="GO" id="GO:0000293">
    <property type="term" value="F:ferric-chelate reductase activity"/>
    <property type="evidence" value="ECO:0007669"/>
    <property type="project" value="TreeGrafter"/>
</dbReference>
<dbReference type="Gene3D" id="3.40.50.80">
    <property type="entry name" value="Nucleotide-binding domain of ferredoxin-NADP reductase (FNR) module"/>
    <property type="match status" value="1"/>
</dbReference>
<sequence>MDANDDFDSIRYKDHLQHGGDTNRRILWATWATIAFVLFMFALCTWSKRWKQTWPHQHQYRLLESDERGSQNSSRILALLGSIMNKPLSHVIQRIVPAPTFGGFVLLISYLAVTILLTTTLDAPSFYQLYAEGLAFRAAWITLTQIPLVYLLSSKRGPLNLVTGISYERINYIHRWIGRTLFLTATLHVGVMKSLIPASDILFSHEQGMGIVRHGVGAYVTLLWIVVTSVLPVRKLSHRVFHINHWISTIGFLMITAQHVPSYARAPIFIAGGILVLDKCLVLYHAVRNNVSFQPLRRKLGRFGRKPERGMLVTGYAIDMTAPSSSILGLPTQTKETATVIRIAKLPFTWRPGQHIRLYVPALGVFESHPFTPANCSALPPPPLPPRKDIEHGDHVGPPPTNEPAQTSEMLLMIRAKSGLTQHLANYHAEWLTRPCPNASETPSPLIAYLDGPYGQAPLWENYGNLVLVSTSTGVSFMIAILDHLEQLCFTGTTRPAIQCIRFIWVIRHTDPHFEDTVLKLLRRYAAILCETGIAMSLDLYITCPESALASEPSQYDQFAHLRRRRRGSSSVSARKLPLRIRHPEEIYDEWDREADMHAAALRRIDPFDAGIEENERWSFESDGSSENGTLVDGGEGGFARAYAMEGPDDAFRPLPRPGALQQFQSAQEKKEDGCQCAMIQHQRRKLSTKGASGDFVTQWYGVRPDLSAIMAEAVPPNSTERTMVAVCAHEDISREIQNTVSDMNMEFARWRRQVPLSIHVEGFQ</sequence>
<feature type="transmembrane region" description="Helical" evidence="9">
    <location>
        <begin position="243"/>
        <end position="260"/>
    </location>
</feature>
<keyword evidence="7" id="KW-0325">Glycoprotein</keyword>
<evidence type="ECO:0000256" key="6">
    <source>
        <dbReference type="ARBA" id="ARBA00023136"/>
    </source>
</evidence>
<keyword evidence="4 9" id="KW-1133">Transmembrane helix</keyword>
<evidence type="ECO:0000256" key="5">
    <source>
        <dbReference type="ARBA" id="ARBA00023065"/>
    </source>
</evidence>
<dbReference type="GO" id="GO:0015677">
    <property type="term" value="P:copper ion import"/>
    <property type="evidence" value="ECO:0007669"/>
    <property type="project" value="TreeGrafter"/>
</dbReference>
<dbReference type="GO" id="GO:0006879">
    <property type="term" value="P:intracellular iron ion homeostasis"/>
    <property type="evidence" value="ECO:0007669"/>
    <property type="project" value="TreeGrafter"/>
</dbReference>
<dbReference type="InterPro" id="IPR039261">
    <property type="entry name" value="FNR_nucleotide-bd"/>
</dbReference>
<feature type="transmembrane region" description="Helical" evidence="9">
    <location>
        <begin position="211"/>
        <end position="231"/>
    </location>
</feature>
<dbReference type="InterPro" id="IPR051410">
    <property type="entry name" value="Ferric/Cupric_Reductase"/>
</dbReference>
<organism evidence="11 12">
    <name type="scientific">Leptosphaeria maculans (strain JN3 / isolate v23.1.3 / race Av1-4-5-6-7-8)</name>
    <name type="common">Blackleg fungus</name>
    <name type="synonym">Phoma lingam</name>
    <dbReference type="NCBI Taxonomy" id="985895"/>
    <lineage>
        <taxon>Eukaryota</taxon>
        <taxon>Fungi</taxon>
        <taxon>Dikarya</taxon>
        <taxon>Ascomycota</taxon>
        <taxon>Pezizomycotina</taxon>
        <taxon>Dothideomycetes</taxon>
        <taxon>Pleosporomycetidae</taxon>
        <taxon>Pleosporales</taxon>
        <taxon>Pleosporineae</taxon>
        <taxon>Leptosphaeriaceae</taxon>
        <taxon>Plenodomus</taxon>
        <taxon>Plenodomus lingam/Leptosphaeria maculans species complex</taxon>
    </lineage>
</organism>
<evidence type="ECO:0000256" key="4">
    <source>
        <dbReference type="ARBA" id="ARBA00022989"/>
    </source>
</evidence>
<dbReference type="Proteomes" id="UP000002668">
    <property type="component" value="Genome"/>
</dbReference>
<dbReference type="AlphaFoldDB" id="E4ZFU1"/>
<reference evidence="12" key="1">
    <citation type="journal article" date="2011" name="Nat. Commun.">
        <title>Effector diversification within compartments of the Leptosphaeria maculans genome affected by Repeat-Induced Point mutations.</title>
        <authorList>
            <person name="Rouxel T."/>
            <person name="Grandaubert J."/>
            <person name="Hane J.K."/>
            <person name="Hoede C."/>
            <person name="van de Wouw A.P."/>
            <person name="Couloux A."/>
            <person name="Dominguez V."/>
            <person name="Anthouard V."/>
            <person name="Bally P."/>
            <person name="Bourras S."/>
            <person name="Cozijnsen A.J."/>
            <person name="Ciuffetti L.M."/>
            <person name="Degrave A."/>
            <person name="Dilmaghani A."/>
            <person name="Duret L."/>
            <person name="Fudal I."/>
            <person name="Goodwin S.B."/>
            <person name="Gout L."/>
            <person name="Glaser N."/>
            <person name="Linglin J."/>
            <person name="Kema G.H.J."/>
            <person name="Lapalu N."/>
            <person name="Lawrence C.B."/>
            <person name="May K."/>
            <person name="Meyer M."/>
            <person name="Ollivier B."/>
            <person name="Poulain J."/>
            <person name="Schoch C.L."/>
            <person name="Simon A."/>
            <person name="Spatafora J.W."/>
            <person name="Stachowiak A."/>
            <person name="Turgeon B.G."/>
            <person name="Tyler B.M."/>
            <person name="Vincent D."/>
            <person name="Weissenbach J."/>
            <person name="Amselem J."/>
            <person name="Quesneville H."/>
            <person name="Oliver R.P."/>
            <person name="Wincker P."/>
            <person name="Balesdent M.-H."/>
            <person name="Howlett B.J."/>
        </authorList>
    </citation>
    <scope>NUCLEOTIDE SEQUENCE [LARGE SCALE GENOMIC DNA]</scope>
    <source>
        <strain evidence="12">JN3 / isolate v23.1.3 / race Av1-4-5-6-7-8</strain>
    </source>
</reference>
<keyword evidence="5" id="KW-0406">Ion transport</keyword>
<dbReference type="PANTHER" id="PTHR32361">
    <property type="entry name" value="FERRIC/CUPRIC REDUCTASE TRANSMEMBRANE COMPONENT"/>
    <property type="match status" value="1"/>
</dbReference>
<feature type="transmembrane region" description="Helical" evidence="9">
    <location>
        <begin position="26"/>
        <end position="46"/>
    </location>
</feature>
<dbReference type="eggNOG" id="KOG0039">
    <property type="taxonomic scope" value="Eukaryota"/>
</dbReference>
<comment type="subcellular location">
    <subcellularLocation>
        <location evidence="1">Membrane</location>
        <topology evidence="1">Multi-pass membrane protein</topology>
    </subcellularLocation>
</comment>
<dbReference type="OrthoDB" id="3944240at2759"/>
<evidence type="ECO:0000256" key="1">
    <source>
        <dbReference type="ARBA" id="ARBA00004141"/>
    </source>
</evidence>
<dbReference type="GeneID" id="13291841"/>
<feature type="compositionally biased region" description="Basic and acidic residues" evidence="8">
    <location>
        <begin position="386"/>
        <end position="395"/>
    </location>
</feature>
<dbReference type="PROSITE" id="PS51384">
    <property type="entry name" value="FAD_FR"/>
    <property type="match status" value="1"/>
</dbReference>
<dbReference type="CDD" id="cd06186">
    <property type="entry name" value="NOX_Duox_like_FAD_NADP"/>
    <property type="match status" value="1"/>
</dbReference>
<keyword evidence="3 9" id="KW-0812">Transmembrane</keyword>
<feature type="transmembrane region" description="Helical" evidence="9">
    <location>
        <begin position="95"/>
        <end position="117"/>
    </location>
</feature>
<evidence type="ECO:0000256" key="2">
    <source>
        <dbReference type="ARBA" id="ARBA00022448"/>
    </source>
</evidence>
<dbReference type="VEuPathDB" id="FungiDB:LEMA_P062870.1"/>
<dbReference type="HOGENOM" id="CLU_010365_6_0_1"/>
<evidence type="ECO:0000256" key="8">
    <source>
        <dbReference type="SAM" id="MobiDB-lite"/>
    </source>
</evidence>
<dbReference type="OMA" id="HLEQLCF"/>
<protein>
    <recommendedName>
        <fullName evidence="10">FAD-binding FR-type domain-containing protein</fullName>
    </recommendedName>
</protein>
<dbReference type="GO" id="GO:0006826">
    <property type="term" value="P:iron ion transport"/>
    <property type="evidence" value="ECO:0007669"/>
    <property type="project" value="TreeGrafter"/>
</dbReference>
<keyword evidence="6 9" id="KW-0472">Membrane</keyword>
<evidence type="ECO:0000259" key="10">
    <source>
        <dbReference type="PROSITE" id="PS51384"/>
    </source>
</evidence>
<proteinExistence type="predicted"/>
<keyword evidence="12" id="KW-1185">Reference proteome</keyword>
<name>E4ZFU1_LEPMJ</name>
<dbReference type="PANTHER" id="PTHR32361:SF9">
    <property type="entry name" value="FERRIC REDUCTASE TRANSMEMBRANE COMPONENT 3-RELATED"/>
    <property type="match status" value="1"/>
</dbReference>
<dbReference type="SFLD" id="SFLDS00052">
    <property type="entry name" value="Ferric_Reductase_Domain"/>
    <property type="match status" value="1"/>
</dbReference>
<accession>E4ZFU1</accession>
<dbReference type="Pfam" id="PF01794">
    <property type="entry name" value="Ferric_reduct"/>
    <property type="match status" value="1"/>
</dbReference>
<evidence type="ECO:0000313" key="12">
    <source>
        <dbReference type="Proteomes" id="UP000002668"/>
    </source>
</evidence>
<dbReference type="InterPro" id="IPR013130">
    <property type="entry name" value="Fe3_Rdtase_TM_dom"/>
</dbReference>
<dbReference type="RefSeq" id="XP_003833526.1">
    <property type="nucleotide sequence ID" value="XM_003833478.1"/>
</dbReference>
<feature type="domain" description="FAD-binding FR-type" evidence="10">
    <location>
        <begin position="317"/>
        <end position="460"/>
    </location>
</feature>
<feature type="transmembrane region" description="Helical" evidence="9">
    <location>
        <begin position="173"/>
        <end position="191"/>
    </location>
</feature>